<sequence length="236" mass="26072">MKVLLFGATGMVGLGALRECLLDPGVESVLAVVRSATGQRYEKLREIIHDDFTDFSAIESQLAGYDACFFCLGVSASGMKEADYHHITYDFTMAAAETLVRKNPGLTFIYVSGAGTDSTERGPWMWARVKGKTENALLRLPFKASYMFRPGYIQPRHGIVSKTRLYRVGYVIMGPFFPVLRLMAPKYVITTEDVGRAMLQVARHGADGRILENRDLNALSQAYSRPSTPVSEADTG</sequence>
<organism evidence="2 3">
    <name type="scientific">Polyangium jinanense</name>
    <dbReference type="NCBI Taxonomy" id="2829994"/>
    <lineage>
        <taxon>Bacteria</taxon>
        <taxon>Pseudomonadati</taxon>
        <taxon>Myxococcota</taxon>
        <taxon>Polyangia</taxon>
        <taxon>Polyangiales</taxon>
        <taxon>Polyangiaceae</taxon>
        <taxon>Polyangium</taxon>
    </lineage>
</organism>
<dbReference type="RefSeq" id="WP_272426846.1">
    <property type="nucleotide sequence ID" value="NZ_JAGTJJ010000052.1"/>
</dbReference>
<comment type="caution">
    <text evidence="2">The sequence shown here is derived from an EMBL/GenBank/DDBJ whole genome shotgun (WGS) entry which is preliminary data.</text>
</comment>
<keyword evidence="3" id="KW-1185">Reference proteome</keyword>
<feature type="domain" description="NAD(P)-binding" evidence="1">
    <location>
        <begin position="7"/>
        <end position="124"/>
    </location>
</feature>
<accession>A0A9X3XG50</accession>
<dbReference type="InterPro" id="IPR016040">
    <property type="entry name" value="NAD(P)-bd_dom"/>
</dbReference>
<name>A0A9X3XG50_9BACT</name>
<evidence type="ECO:0000259" key="1">
    <source>
        <dbReference type="Pfam" id="PF13460"/>
    </source>
</evidence>
<evidence type="ECO:0000313" key="2">
    <source>
        <dbReference type="EMBL" id="MDC3987391.1"/>
    </source>
</evidence>
<evidence type="ECO:0000313" key="3">
    <source>
        <dbReference type="Proteomes" id="UP001151081"/>
    </source>
</evidence>
<gene>
    <name evidence="2" type="ORF">KEG57_43380</name>
</gene>
<dbReference type="Pfam" id="PF13460">
    <property type="entry name" value="NAD_binding_10"/>
    <property type="match status" value="1"/>
</dbReference>
<proteinExistence type="predicted"/>
<protein>
    <submittedName>
        <fullName evidence="2">NAD(P)H-binding protein</fullName>
    </submittedName>
</protein>
<dbReference type="PANTHER" id="PTHR14097:SF8">
    <property type="entry name" value="NAD(P)-BINDING DOMAIN-CONTAINING PROTEIN"/>
    <property type="match status" value="1"/>
</dbReference>
<dbReference type="InterPro" id="IPR036291">
    <property type="entry name" value="NAD(P)-bd_dom_sf"/>
</dbReference>
<dbReference type="PANTHER" id="PTHR14097">
    <property type="entry name" value="OXIDOREDUCTASE HTATIP2"/>
    <property type="match status" value="1"/>
</dbReference>
<dbReference type="Gene3D" id="3.40.50.720">
    <property type="entry name" value="NAD(P)-binding Rossmann-like Domain"/>
    <property type="match status" value="1"/>
</dbReference>
<dbReference type="SUPFAM" id="SSF51735">
    <property type="entry name" value="NAD(P)-binding Rossmann-fold domains"/>
    <property type="match status" value="1"/>
</dbReference>
<dbReference type="AlphaFoldDB" id="A0A9X3XG50"/>
<dbReference type="Proteomes" id="UP001151081">
    <property type="component" value="Unassembled WGS sequence"/>
</dbReference>
<dbReference type="EMBL" id="JAGTJJ010000052">
    <property type="protein sequence ID" value="MDC3987391.1"/>
    <property type="molecule type" value="Genomic_DNA"/>
</dbReference>
<reference evidence="2 3" key="1">
    <citation type="submission" date="2021-04" db="EMBL/GenBank/DDBJ databases">
        <title>Genome analysis of Polyangium sp.</title>
        <authorList>
            <person name="Li Y."/>
            <person name="Wang J."/>
        </authorList>
    </citation>
    <scope>NUCLEOTIDE SEQUENCE [LARGE SCALE GENOMIC DNA]</scope>
    <source>
        <strain evidence="2 3">SDU14</strain>
    </source>
</reference>